<dbReference type="InterPro" id="IPR057309">
    <property type="entry name" value="PcsB_CC"/>
</dbReference>
<feature type="signal peptide" evidence="3">
    <location>
        <begin position="1"/>
        <end position="25"/>
    </location>
</feature>
<dbReference type="InterPro" id="IPR050570">
    <property type="entry name" value="Cell_wall_metabolism_enzyme"/>
</dbReference>
<reference evidence="6 7" key="1">
    <citation type="submission" date="2020-07" db="EMBL/GenBank/DDBJ databases">
        <title>Thermoactinomyces phylogeny.</title>
        <authorList>
            <person name="Dunlap C."/>
        </authorList>
    </citation>
    <scope>NUCLEOTIDE SEQUENCE [LARGE SCALE GENOMIC DNA]</scope>
    <source>
        <strain evidence="6 7">AMNI-1</strain>
    </source>
</reference>
<dbReference type="RefSeq" id="WP_181741984.1">
    <property type="nucleotide sequence ID" value="NZ_JACEOL010000055.1"/>
</dbReference>
<feature type="chain" id="PRO_5031071132" evidence="3">
    <location>
        <begin position="26"/>
        <end position="383"/>
    </location>
</feature>
<proteinExistence type="predicted"/>
<feature type="coiled-coil region" evidence="2">
    <location>
        <begin position="32"/>
        <end position="108"/>
    </location>
</feature>
<evidence type="ECO:0000256" key="1">
    <source>
        <dbReference type="ARBA" id="ARBA00022729"/>
    </source>
</evidence>
<name>A0A7W1XUN5_9BACL</name>
<dbReference type="AlphaFoldDB" id="A0A7W1XUN5"/>
<sequence length="383" mass="43379">MGKKFFCGMVSFLLVFSLVPYNSFAMTNSSAIDEKKEDIRERDQEILQLKKKKELARQDLQSILTEIEAVEKKLNQLDFRVYEFKKLVQAKKEEQKKIEKELEFLRQTCKNRLQSIYLKGNMFYLELLLESDSLGDFLKRYDYVSILAQADQRMIRRYTEKQKELSRLEKELEKSLVSLQNEKEKAQKVFDTLRNSYQAHEKEIASLDSDLAELEDENVTARKLLHNLVAKSESAARGMEQGNRVGTSVAARAGGSFQKPVDGQVTSPFGMRYHPIHREYRMHGGIDIAARMGTPIKAAASGKVIVSRPSIGYGYIVVIYHGNGISTLYAHMYAQTVKVDVGQQVSAGEVIAAVGSNGFSTGPHLHFEVHDNSKPVDPISFLP</sequence>
<dbReference type="PANTHER" id="PTHR21666:SF270">
    <property type="entry name" value="MUREIN HYDROLASE ACTIVATOR ENVC"/>
    <property type="match status" value="1"/>
</dbReference>
<feature type="domain" description="Peptidoglycan hydrolase PcsB coiled-coil" evidence="5">
    <location>
        <begin position="97"/>
        <end position="166"/>
    </location>
</feature>
<evidence type="ECO:0000313" key="6">
    <source>
        <dbReference type="EMBL" id="MBA4603511.1"/>
    </source>
</evidence>
<dbReference type="InterPro" id="IPR016047">
    <property type="entry name" value="M23ase_b-sheet_dom"/>
</dbReference>
<feature type="coiled-coil region" evidence="2">
    <location>
        <begin position="151"/>
        <end position="231"/>
    </location>
</feature>
<evidence type="ECO:0000256" key="2">
    <source>
        <dbReference type="SAM" id="Coils"/>
    </source>
</evidence>
<dbReference type="Pfam" id="PF24568">
    <property type="entry name" value="CC_PcsB"/>
    <property type="match status" value="1"/>
</dbReference>
<evidence type="ECO:0000259" key="4">
    <source>
        <dbReference type="Pfam" id="PF01551"/>
    </source>
</evidence>
<accession>A0A7W1XUN5</accession>
<dbReference type="CDD" id="cd12797">
    <property type="entry name" value="M23_peptidase"/>
    <property type="match status" value="1"/>
</dbReference>
<dbReference type="EMBL" id="JACEOL010000055">
    <property type="protein sequence ID" value="MBA4603511.1"/>
    <property type="molecule type" value="Genomic_DNA"/>
</dbReference>
<dbReference type="InterPro" id="IPR011055">
    <property type="entry name" value="Dup_hybrid_motif"/>
</dbReference>
<dbReference type="SUPFAM" id="SSF51261">
    <property type="entry name" value="Duplicated hybrid motif"/>
    <property type="match status" value="1"/>
</dbReference>
<evidence type="ECO:0000313" key="7">
    <source>
        <dbReference type="Proteomes" id="UP000538292"/>
    </source>
</evidence>
<keyword evidence="1 3" id="KW-0732">Signal</keyword>
<comment type="caution">
    <text evidence="6">The sequence shown here is derived from an EMBL/GenBank/DDBJ whole genome shotgun (WGS) entry which is preliminary data.</text>
</comment>
<organism evidence="6 7">
    <name type="scientific">Thermoactinomyces mirandus</name>
    <dbReference type="NCBI Taxonomy" id="2756294"/>
    <lineage>
        <taxon>Bacteria</taxon>
        <taxon>Bacillati</taxon>
        <taxon>Bacillota</taxon>
        <taxon>Bacilli</taxon>
        <taxon>Bacillales</taxon>
        <taxon>Thermoactinomycetaceae</taxon>
        <taxon>Thermoactinomyces</taxon>
    </lineage>
</organism>
<keyword evidence="7" id="KW-1185">Reference proteome</keyword>
<dbReference type="Proteomes" id="UP000538292">
    <property type="component" value="Unassembled WGS sequence"/>
</dbReference>
<feature type="domain" description="M23ase beta-sheet core" evidence="4">
    <location>
        <begin position="281"/>
        <end position="378"/>
    </location>
</feature>
<protein>
    <submittedName>
        <fullName evidence="6">Peptidoglycan DD-metalloendopeptidase family protein</fullName>
    </submittedName>
</protein>
<dbReference type="Pfam" id="PF01551">
    <property type="entry name" value="Peptidase_M23"/>
    <property type="match status" value="1"/>
</dbReference>
<dbReference type="Gene3D" id="2.70.70.10">
    <property type="entry name" value="Glucose Permease (Domain IIA)"/>
    <property type="match status" value="1"/>
</dbReference>
<dbReference type="PANTHER" id="PTHR21666">
    <property type="entry name" value="PEPTIDASE-RELATED"/>
    <property type="match status" value="1"/>
</dbReference>
<evidence type="ECO:0000259" key="5">
    <source>
        <dbReference type="Pfam" id="PF24568"/>
    </source>
</evidence>
<evidence type="ECO:0000256" key="3">
    <source>
        <dbReference type="SAM" id="SignalP"/>
    </source>
</evidence>
<gene>
    <name evidence="6" type="ORF">H2C83_14590</name>
</gene>
<dbReference type="Gene3D" id="6.10.250.3150">
    <property type="match status" value="1"/>
</dbReference>
<keyword evidence="2" id="KW-0175">Coiled coil</keyword>
<dbReference type="GO" id="GO:0004222">
    <property type="term" value="F:metalloendopeptidase activity"/>
    <property type="evidence" value="ECO:0007669"/>
    <property type="project" value="TreeGrafter"/>
</dbReference>